<dbReference type="GO" id="GO:0006782">
    <property type="term" value="P:protoporphyrinogen IX biosynthetic process"/>
    <property type="evidence" value="ECO:0007669"/>
    <property type="project" value="TreeGrafter"/>
</dbReference>
<dbReference type="SUPFAM" id="SSF102886">
    <property type="entry name" value="Coproporphyrinogen III oxidase"/>
    <property type="match status" value="1"/>
</dbReference>
<evidence type="ECO:0000256" key="6">
    <source>
        <dbReference type="ARBA" id="ARBA00023133"/>
    </source>
</evidence>
<evidence type="ECO:0000313" key="8">
    <source>
        <dbReference type="EMBL" id="CAA6806316.1"/>
    </source>
</evidence>
<dbReference type="InterPro" id="IPR001260">
    <property type="entry name" value="Coprogen_oxidase_aer"/>
</dbReference>
<organism evidence="8">
    <name type="scientific">uncultured Sulfurovum sp</name>
    <dbReference type="NCBI Taxonomy" id="269237"/>
    <lineage>
        <taxon>Bacteria</taxon>
        <taxon>Pseudomonadati</taxon>
        <taxon>Campylobacterota</taxon>
        <taxon>Epsilonproteobacteria</taxon>
        <taxon>Campylobacterales</taxon>
        <taxon>Sulfurovaceae</taxon>
        <taxon>Sulfurovum</taxon>
        <taxon>environmental samples</taxon>
    </lineage>
</organism>
<sequence length="346" mass="39264">MRINASSKEAKIANTLVENLQNYFVTNLNNITDKFGDEKHCVAVEWFRDEGRHGGGIRFEAKDEKIFNRGSVNVSQVHYDDDESKKLSSATAISCIIHPNNPHAPSMHMHFSWTQMRDGRGYWRLMADLNPSLLPAHHEKAIFDGMLKEVAGKKYLAEGLAQGDRYFNIPALECTRGVSHFYLENFNTGSFENDKTYVEKFAKKVIDTYTDITNNALKNHTNYTQAEKQTQRDYHTLYLLQVLTLDRGTTSGLLVHSQNDVGIMGSIPSHVNRELLSSWIKRMPKPQDELVENLLQALPTQNPTPVETNTKTKLANAVRNHYKKHPQALNMQASGEIIPPTVDNHC</sequence>
<reference evidence="8" key="1">
    <citation type="submission" date="2020-01" db="EMBL/GenBank/DDBJ databases">
        <authorList>
            <person name="Meier V. D."/>
            <person name="Meier V D."/>
        </authorList>
    </citation>
    <scope>NUCLEOTIDE SEQUENCE</scope>
    <source>
        <strain evidence="8">HLG_WM_MAG_05</strain>
    </source>
</reference>
<keyword evidence="5 8" id="KW-0560">Oxidoreductase</keyword>
<protein>
    <recommendedName>
        <fullName evidence="4">coproporphyrinogen oxidase</fullName>
        <ecNumber evidence="4">1.3.3.3</ecNumber>
    </recommendedName>
</protein>
<dbReference type="InterPro" id="IPR036406">
    <property type="entry name" value="Coprogen_oxidase_aer_sf"/>
</dbReference>
<comment type="similarity">
    <text evidence="2">Belongs to the aerobic coproporphyrinogen-III oxidase family.</text>
</comment>
<evidence type="ECO:0000256" key="7">
    <source>
        <dbReference type="ARBA" id="ARBA00023244"/>
    </source>
</evidence>
<dbReference type="Pfam" id="PF01218">
    <property type="entry name" value="Coprogen_oxidas"/>
    <property type="match status" value="1"/>
</dbReference>
<dbReference type="EMBL" id="CACVAU010000021">
    <property type="protein sequence ID" value="CAA6806316.1"/>
    <property type="molecule type" value="Genomic_DNA"/>
</dbReference>
<accession>A0A6S6SM43</accession>
<proteinExistence type="inferred from homology"/>
<keyword evidence="7" id="KW-0627">Porphyrin biosynthesis</keyword>
<dbReference type="AlphaFoldDB" id="A0A6S6SM43"/>
<evidence type="ECO:0000256" key="3">
    <source>
        <dbReference type="ARBA" id="ARBA00011738"/>
    </source>
</evidence>
<gene>
    <name evidence="8" type="ORF">HELGO_WM12768</name>
</gene>
<evidence type="ECO:0000256" key="4">
    <source>
        <dbReference type="ARBA" id="ARBA00012869"/>
    </source>
</evidence>
<name>A0A6S6SM43_9BACT</name>
<evidence type="ECO:0000256" key="2">
    <source>
        <dbReference type="ARBA" id="ARBA00010644"/>
    </source>
</evidence>
<dbReference type="Gene3D" id="3.40.1500.10">
    <property type="entry name" value="Coproporphyrinogen III oxidase, aerobic"/>
    <property type="match status" value="1"/>
</dbReference>
<dbReference type="PANTHER" id="PTHR10755:SF0">
    <property type="entry name" value="OXYGEN-DEPENDENT COPROPORPHYRINOGEN-III OXIDASE, MITOCHONDRIAL"/>
    <property type="match status" value="1"/>
</dbReference>
<keyword evidence="6" id="KW-0350">Heme biosynthesis</keyword>
<dbReference type="EC" id="1.3.3.3" evidence="4"/>
<comment type="subunit">
    <text evidence="3">Homodimer.</text>
</comment>
<evidence type="ECO:0000256" key="5">
    <source>
        <dbReference type="ARBA" id="ARBA00023002"/>
    </source>
</evidence>
<dbReference type="GO" id="GO:0004109">
    <property type="term" value="F:coproporphyrinogen oxidase activity"/>
    <property type="evidence" value="ECO:0007669"/>
    <property type="project" value="UniProtKB-EC"/>
</dbReference>
<dbReference type="GO" id="GO:0005737">
    <property type="term" value="C:cytoplasm"/>
    <property type="evidence" value="ECO:0007669"/>
    <property type="project" value="TreeGrafter"/>
</dbReference>
<dbReference type="PANTHER" id="PTHR10755">
    <property type="entry name" value="COPROPORPHYRINOGEN III OXIDASE, MITOCHONDRIAL"/>
    <property type="match status" value="1"/>
</dbReference>
<comment type="pathway">
    <text evidence="1">Porphyrin-containing compound metabolism; protoporphyrin-IX biosynthesis; protoporphyrinogen-IX from coproporphyrinogen-III (O2 route): step 1/1.</text>
</comment>
<evidence type="ECO:0000256" key="1">
    <source>
        <dbReference type="ARBA" id="ARBA00005168"/>
    </source>
</evidence>